<sequence length="92" mass="9715">MAQKTTAAPERDASEDTGPGRAAGRPGVTLPLIGRVVMPSPDRVAFYVALGLLSAFEIIEWPLALIIGFGHFLAEQHFSRALQGVGQATEAV</sequence>
<evidence type="ECO:0008006" key="5">
    <source>
        <dbReference type="Google" id="ProtNLM"/>
    </source>
</evidence>
<proteinExistence type="predicted"/>
<keyword evidence="2" id="KW-0472">Membrane</keyword>
<evidence type="ECO:0000313" key="3">
    <source>
        <dbReference type="EMBL" id="MFC4530738.1"/>
    </source>
</evidence>
<gene>
    <name evidence="3" type="ORF">ACFO60_08170</name>
</gene>
<accession>A0ABV9CD99</accession>
<dbReference type="Proteomes" id="UP001596004">
    <property type="component" value="Unassembled WGS sequence"/>
</dbReference>
<name>A0ABV9CD99_9ACTN</name>
<evidence type="ECO:0000256" key="1">
    <source>
        <dbReference type="SAM" id="MobiDB-lite"/>
    </source>
</evidence>
<feature type="region of interest" description="Disordered" evidence="1">
    <location>
        <begin position="1"/>
        <end position="27"/>
    </location>
</feature>
<keyword evidence="4" id="KW-1185">Reference proteome</keyword>
<organism evidence="3 4">
    <name type="scientific">Sphaerisporangium dianthi</name>
    <dbReference type="NCBI Taxonomy" id="1436120"/>
    <lineage>
        <taxon>Bacteria</taxon>
        <taxon>Bacillati</taxon>
        <taxon>Actinomycetota</taxon>
        <taxon>Actinomycetes</taxon>
        <taxon>Streptosporangiales</taxon>
        <taxon>Streptosporangiaceae</taxon>
        <taxon>Sphaerisporangium</taxon>
    </lineage>
</organism>
<reference evidence="4" key="1">
    <citation type="journal article" date="2019" name="Int. J. Syst. Evol. Microbiol.">
        <title>The Global Catalogue of Microorganisms (GCM) 10K type strain sequencing project: providing services to taxonomists for standard genome sequencing and annotation.</title>
        <authorList>
            <consortium name="The Broad Institute Genomics Platform"/>
            <consortium name="The Broad Institute Genome Sequencing Center for Infectious Disease"/>
            <person name="Wu L."/>
            <person name="Ma J."/>
        </authorList>
    </citation>
    <scope>NUCLEOTIDE SEQUENCE [LARGE SCALE GENOMIC DNA]</scope>
    <source>
        <strain evidence="4">CGMCC 4.7132</strain>
    </source>
</reference>
<dbReference type="RefSeq" id="WP_380838780.1">
    <property type="nucleotide sequence ID" value="NZ_JBHSFP010000004.1"/>
</dbReference>
<protein>
    <recommendedName>
        <fullName evidence="5">Heavy metal translocating P-type ATPase</fullName>
    </recommendedName>
</protein>
<comment type="caution">
    <text evidence="3">The sequence shown here is derived from an EMBL/GenBank/DDBJ whole genome shotgun (WGS) entry which is preliminary data.</text>
</comment>
<dbReference type="EMBL" id="JBHSFP010000004">
    <property type="protein sequence ID" value="MFC4530738.1"/>
    <property type="molecule type" value="Genomic_DNA"/>
</dbReference>
<keyword evidence="2" id="KW-0812">Transmembrane</keyword>
<evidence type="ECO:0000313" key="4">
    <source>
        <dbReference type="Proteomes" id="UP001596004"/>
    </source>
</evidence>
<keyword evidence="2" id="KW-1133">Transmembrane helix</keyword>
<evidence type="ECO:0000256" key="2">
    <source>
        <dbReference type="SAM" id="Phobius"/>
    </source>
</evidence>
<feature type="transmembrane region" description="Helical" evidence="2">
    <location>
        <begin position="44"/>
        <end position="73"/>
    </location>
</feature>